<reference evidence="1 2" key="1">
    <citation type="submission" date="2022-12" db="EMBL/GenBank/DDBJ databases">
        <title>Chromosome-scale assembly of the Ensete ventricosum genome.</title>
        <authorList>
            <person name="Dussert Y."/>
            <person name="Stocks J."/>
            <person name="Wendawek A."/>
            <person name="Woldeyes F."/>
            <person name="Nichols R.A."/>
            <person name="Borrell J.S."/>
        </authorList>
    </citation>
    <scope>NUCLEOTIDE SEQUENCE [LARGE SCALE GENOMIC DNA]</scope>
    <source>
        <strain evidence="2">cv. Maze</strain>
        <tissue evidence="1">Seeds</tissue>
    </source>
</reference>
<organism evidence="1 2">
    <name type="scientific">Ensete ventricosum</name>
    <name type="common">Abyssinian banana</name>
    <name type="synonym">Musa ensete</name>
    <dbReference type="NCBI Taxonomy" id="4639"/>
    <lineage>
        <taxon>Eukaryota</taxon>
        <taxon>Viridiplantae</taxon>
        <taxon>Streptophyta</taxon>
        <taxon>Embryophyta</taxon>
        <taxon>Tracheophyta</taxon>
        <taxon>Spermatophyta</taxon>
        <taxon>Magnoliopsida</taxon>
        <taxon>Liliopsida</taxon>
        <taxon>Zingiberales</taxon>
        <taxon>Musaceae</taxon>
        <taxon>Ensete</taxon>
    </lineage>
</organism>
<comment type="caution">
    <text evidence="1">The sequence shown here is derived from an EMBL/GenBank/DDBJ whole genome shotgun (WGS) entry which is preliminary data.</text>
</comment>
<protein>
    <submittedName>
        <fullName evidence="1">Uncharacterized protein</fullName>
    </submittedName>
</protein>
<evidence type="ECO:0000313" key="2">
    <source>
        <dbReference type="Proteomes" id="UP001222027"/>
    </source>
</evidence>
<accession>A0AAV8R6M2</accession>
<keyword evidence="2" id="KW-1185">Reference proteome</keyword>
<sequence>MTLSDDGEINRTKGSGFYNYSLPSSLLSIERTEREVKPSSGAREAQEDPHFFPEDLRVFFRRPRRSSSQVLI</sequence>
<proteinExistence type="predicted"/>
<dbReference type="AlphaFoldDB" id="A0AAV8R6M2"/>
<evidence type="ECO:0000313" key="1">
    <source>
        <dbReference type="EMBL" id="KAJ8497896.1"/>
    </source>
</evidence>
<dbReference type="Proteomes" id="UP001222027">
    <property type="component" value="Unassembled WGS sequence"/>
</dbReference>
<dbReference type="EMBL" id="JAQQAF010000003">
    <property type="protein sequence ID" value="KAJ8497896.1"/>
    <property type="molecule type" value="Genomic_DNA"/>
</dbReference>
<gene>
    <name evidence="1" type="ORF">OPV22_008448</name>
</gene>
<name>A0AAV8R6M2_ENSVE</name>